<dbReference type="HOGENOM" id="CLU_1018098_0_0_4"/>
<sequence length="277" mass="31279">MTRKRAERRARSNASLVWRPNRQNARNARNAAALRIRTASVATANPTRPPFIHDMANAKSSSSIPTEYLYIGAAGEHYIMSECFRHNMEAFKLPIDKGFDLVVTRAYRHLSRLDDAPRPVDRSVPETPIYVQVKSRQAAPVAPQKEKGERPSWEGYFPIKPADLDLICATPNSALACVLFVETRGELMRSRTAYAWWMSSAYVNQLRDAGHFIAMPNKDALELWVRYVEPAPDSGYKQNTYVSLLKQCQIEGSEPGKKASGFLLSKERFDFGRLGVE</sequence>
<protein>
    <submittedName>
        <fullName evidence="1">Uncharacterized protein</fullName>
    </submittedName>
</protein>
<organism evidence="1 2">
    <name type="scientific">Burkholderia thailandensis (strain ATCC 700388 / DSM 13276 / CCUG 48851 / CIP 106301 / E264)</name>
    <dbReference type="NCBI Taxonomy" id="271848"/>
    <lineage>
        <taxon>Bacteria</taxon>
        <taxon>Pseudomonadati</taxon>
        <taxon>Pseudomonadota</taxon>
        <taxon>Betaproteobacteria</taxon>
        <taxon>Burkholderiales</taxon>
        <taxon>Burkholderiaceae</taxon>
        <taxon>Burkholderia</taxon>
        <taxon>pseudomallei group</taxon>
    </lineage>
</organism>
<gene>
    <name evidence="1" type="ordered locus">BTH_II1121</name>
</gene>
<accession>Q2T681</accession>
<name>Q2T681_BURTA</name>
<dbReference type="AlphaFoldDB" id="Q2T681"/>
<reference evidence="1 2" key="1">
    <citation type="journal article" date="2005" name="BMC Genomics">
        <title>Bacterial genome adaptation to niches: divergence of the potential virulence genes in three Burkholderia species of different survival strategies.</title>
        <authorList>
            <person name="Kim H.S."/>
            <person name="Schell M.A."/>
            <person name="Yu Y."/>
            <person name="Ulrich R.L."/>
            <person name="Sarria S.H."/>
            <person name="Nierman W.C."/>
            <person name="DeShazer D."/>
        </authorList>
    </citation>
    <scope>NUCLEOTIDE SEQUENCE [LARGE SCALE GENOMIC DNA]</scope>
    <source>
        <strain evidence="2">ATCC 700388 / DSM 13276 / CCUG 48851 / CIP 106301 / E264</strain>
    </source>
</reference>
<dbReference type="KEGG" id="bte:BTH_II1121"/>
<dbReference type="EMBL" id="CP000085">
    <property type="protein sequence ID" value="ABC36213.1"/>
    <property type="molecule type" value="Genomic_DNA"/>
</dbReference>
<evidence type="ECO:0000313" key="1">
    <source>
        <dbReference type="EMBL" id="ABC36213.1"/>
    </source>
</evidence>
<keyword evidence="2" id="KW-1185">Reference proteome</keyword>
<proteinExistence type="predicted"/>
<dbReference type="Proteomes" id="UP000001930">
    <property type="component" value="Chromosome II"/>
</dbReference>
<evidence type="ECO:0000313" key="2">
    <source>
        <dbReference type="Proteomes" id="UP000001930"/>
    </source>
</evidence>